<evidence type="ECO:0000313" key="1">
    <source>
        <dbReference type="EMBL" id="HCO26465.1"/>
    </source>
</evidence>
<dbReference type="EMBL" id="DQAY01000162">
    <property type="protein sequence ID" value="HCO26465.1"/>
    <property type="molecule type" value="Genomic_DNA"/>
</dbReference>
<dbReference type="AlphaFoldDB" id="A0A3D3RCA3"/>
<protein>
    <submittedName>
        <fullName evidence="1">Uncharacterized protein</fullName>
    </submittedName>
</protein>
<comment type="caution">
    <text evidence="1">The sequence shown here is derived from an EMBL/GenBank/DDBJ whole genome shotgun (WGS) entry which is preliminary data.</text>
</comment>
<proteinExistence type="predicted"/>
<organism evidence="1 2">
    <name type="scientific">Gimesia maris</name>
    <dbReference type="NCBI Taxonomy" id="122"/>
    <lineage>
        <taxon>Bacteria</taxon>
        <taxon>Pseudomonadati</taxon>
        <taxon>Planctomycetota</taxon>
        <taxon>Planctomycetia</taxon>
        <taxon>Planctomycetales</taxon>
        <taxon>Planctomycetaceae</taxon>
        <taxon>Gimesia</taxon>
    </lineage>
</organism>
<feature type="non-terminal residue" evidence="1">
    <location>
        <position position="1"/>
    </location>
</feature>
<accession>A0A3D3RCA3</accession>
<dbReference type="Proteomes" id="UP000263642">
    <property type="component" value="Unassembled WGS sequence"/>
</dbReference>
<name>A0A3D3RCA3_9PLAN</name>
<reference evidence="1 2" key="1">
    <citation type="journal article" date="2018" name="Nat. Biotechnol.">
        <title>A standardized bacterial taxonomy based on genome phylogeny substantially revises the tree of life.</title>
        <authorList>
            <person name="Parks D.H."/>
            <person name="Chuvochina M."/>
            <person name="Waite D.W."/>
            <person name="Rinke C."/>
            <person name="Skarshewski A."/>
            <person name="Chaumeil P.A."/>
            <person name="Hugenholtz P."/>
        </authorList>
    </citation>
    <scope>NUCLEOTIDE SEQUENCE [LARGE SCALE GENOMIC DNA]</scope>
    <source>
        <strain evidence="1">UBA9375</strain>
    </source>
</reference>
<evidence type="ECO:0000313" key="2">
    <source>
        <dbReference type="Proteomes" id="UP000263642"/>
    </source>
</evidence>
<gene>
    <name evidence="1" type="ORF">DIT97_26900</name>
</gene>
<sequence>GHFRDNREIAEIMADVQSTLLDLREIKSNDKEIMYLSDQVQNANTLFLQCINKLNALPKPADEGTMFVGSMLDGFFGNFLGSYHRGLDAEAKQNALNVELQSAIAAVDQLEAALLLLPKVAEKYSATLSDSTGRIVVDFNESWGYSGPNDWLVLQNRGETLKDCTILVQLTGASGKVRKNVHFLETWPSNSSMWGRYQSGEEVLGRTVEKTTVTQVQELDITIYSPQFATQIQYVYQGAEKDKDIAQICKDLSFQGAYQPYESGVIWDTQRGAQITLNGVSYIPKCRVDVAFRKGEQSKGWHWNHDSWMKGETKSFNTPKGGLTFDPDRVDFEVSFPNTNYKYKSTLTVDLKSGK</sequence>